<evidence type="ECO:0000313" key="2">
    <source>
        <dbReference type="Proteomes" id="UP000322225"/>
    </source>
</evidence>
<dbReference type="EMBL" id="CP144061">
    <property type="protein sequence ID" value="WWD21476.1"/>
    <property type="molecule type" value="Genomic_DNA"/>
</dbReference>
<dbReference type="Proteomes" id="UP000322225">
    <property type="component" value="Chromosome 11"/>
</dbReference>
<dbReference type="GeneID" id="43589288"/>
<keyword evidence="2" id="KW-1185">Reference proteome</keyword>
<dbReference type="KEGG" id="ksn:43589288"/>
<sequence>MVWRHLHIKPGYATWYQSSLKAGTRSRKVNIKRRVRTEEEQVEVQLGDEESKTMLREIVRADLKKENDIRALFRSIVKTRPEVLDDVRIFTIHHHQPGRCQALGVPFQLNNLHTLRIDATSHSRSEPAPTAFTWWRVAPWQERQCKYMKHLEPKSLVLRNATLAKINFISFGLSTKVAETIEELVMISDLSESTDKKHDCIGPCRITSMPKLRRFMWIFRPSNDGAEFCSDITYPTGQHSMPHICALFSVIIELKEVEFIFVNTGEIRHHVSDSAWWTKTGDEFQKEVENYWRTKIDLTGRKKGWTKRDLEEKHELVRFCSLEDWMDEVGSGWRDVLSEKEVGEWSEK</sequence>
<name>A0AAJ8N061_9TREE</name>
<reference evidence="1" key="2">
    <citation type="submission" date="2024-01" db="EMBL/GenBank/DDBJ databases">
        <title>Comparative genomics of Cryptococcus and Kwoniella reveals pathogenesis evolution and contrasting modes of karyotype evolution via chromosome fusion or intercentromeric recombination.</title>
        <authorList>
            <person name="Coelho M.A."/>
            <person name="David-Palma M."/>
            <person name="Shea T."/>
            <person name="Bowers K."/>
            <person name="McGinley-Smith S."/>
            <person name="Mohammad A.W."/>
            <person name="Gnirke A."/>
            <person name="Yurkov A.M."/>
            <person name="Nowrousian M."/>
            <person name="Sun S."/>
            <person name="Cuomo C.A."/>
            <person name="Heitman J."/>
        </authorList>
    </citation>
    <scope>NUCLEOTIDE SEQUENCE</scope>
    <source>
        <strain evidence="1">CBS 12478</strain>
    </source>
</reference>
<organism evidence="1 2">
    <name type="scientific">Kwoniella shandongensis</name>
    <dbReference type="NCBI Taxonomy" id="1734106"/>
    <lineage>
        <taxon>Eukaryota</taxon>
        <taxon>Fungi</taxon>
        <taxon>Dikarya</taxon>
        <taxon>Basidiomycota</taxon>
        <taxon>Agaricomycotina</taxon>
        <taxon>Tremellomycetes</taxon>
        <taxon>Tremellales</taxon>
        <taxon>Cryptococcaceae</taxon>
        <taxon>Kwoniella</taxon>
    </lineage>
</organism>
<accession>A0AAJ8N061</accession>
<protein>
    <submittedName>
        <fullName evidence="1">Uncharacterized protein</fullName>
    </submittedName>
</protein>
<gene>
    <name evidence="1" type="ORF">CI109_105962</name>
</gene>
<dbReference type="RefSeq" id="XP_031860659.2">
    <property type="nucleotide sequence ID" value="XM_032005147.2"/>
</dbReference>
<reference evidence="1" key="1">
    <citation type="submission" date="2017-08" db="EMBL/GenBank/DDBJ databases">
        <authorList>
            <person name="Cuomo C."/>
            <person name="Billmyre B."/>
            <person name="Heitman J."/>
        </authorList>
    </citation>
    <scope>NUCLEOTIDE SEQUENCE</scope>
    <source>
        <strain evidence="1">CBS 12478</strain>
    </source>
</reference>
<dbReference type="AlphaFoldDB" id="A0AAJ8N061"/>
<evidence type="ECO:0000313" key="1">
    <source>
        <dbReference type="EMBL" id="WWD21476.1"/>
    </source>
</evidence>
<proteinExistence type="predicted"/>